<keyword evidence="1" id="KW-0812">Transmembrane</keyword>
<dbReference type="Pfam" id="PF12730">
    <property type="entry name" value="ABC2_membrane_4"/>
    <property type="match status" value="1"/>
</dbReference>
<evidence type="ECO:0000313" key="2">
    <source>
        <dbReference type="EMBL" id="TBW75031.1"/>
    </source>
</evidence>
<dbReference type="EMBL" id="SCHC01000013">
    <property type="protein sequence ID" value="TBW75031.1"/>
    <property type="molecule type" value="Genomic_DNA"/>
</dbReference>
<name>A0A7Z8E263_STACP</name>
<reference evidence="2 3" key="1">
    <citation type="journal article" date="2019" name="Sci. Transl. Med.">
        <title>Quorum sensing between bacterial species on the skin protects against epidermal injury in atopic dermatitis.</title>
        <authorList>
            <person name="Williams M.R."/>
        </authorList>
    </citation>
    <scope>NUCLEOTIDE SEQUENCE [LARGE SCALE GENOMIC DNA]</scope>
    <source>
        <strain evidence="2 3">H8</strain>
    </source>
</reference>
<organism evidence="2 3">
    <name type="scientific">Staphylococcus capitis</name>
    <dbReference type="NCBI Taxonomy" id="29388"/>
    <lineage>
        <taxon>Bacteria</taxon>
        <taxon>Bacillati</taxon>
        <taxon>Bacillota</taxon>
        <taxon>Bacilli</taxon>
        <taxon>Bacillales</taxon>
        <taxon>Staphylococcaceae</taxon>
        <taxon>Staphylococcus</taxon>
    </lineage>
</organism>
<proteinExistence type="predicted"/>
<dbReference type="RefSeq" id="WP_154812171.1">
    <property type="nucleotide sequence ID" value="NZ_JADPAF010000208.1"/>
</dbReference>
<keyword evidence="1" id="KW-0472">Membrane</keyword>
<feature type="transmembrane region" description="Helical" evidence="1">
    <location>
        <begin position="57"/>
        <end position="75"/>
    </location>
</feature>
<evidence type="ECO:0000313" key="3">
    <source>
        <dbReference type="Proteomes" id="UP000291949"/>
    </source>
</evidence>
<comment type="caution">
    <text evidence="2">The sequence shown here is derived from an EMBL/GenBank/DDBJ whole genome shotgun (WGS) entry which is preliminary data.</text>
</comment>
<dbReference type="Proteomes" id="UP000291949">
    <property type="component" value="Unassembled WGS sequence"/>
</dbReference>
<feature type="transmembrane region" description="Helical" evidence="1">
    <location>
        <begin position="135"/>
        <end position="158"/>
    </location>
</feature>
<sequence length="241" mass="27824">MIQLIKNELFKIKSEKFILVIVLLSLIPLLMNLANFIINDSNLSLDKGFYFRFYNQYLMLIPIITSILAASIFYLEYKNQTFLNWISYYNKRQKLFLSKLLTSYLISTILALLNLAAILLFYIINGVTIGDLSKIIISFLILNFFTIFIMTVVITFFINLTQNIIIAIVCGIGISLVTMIFMAAPFSYIFPTSLGYRLGLKFIDPSFYYSSPVTHTIIGFIITLVIFIIFYILSFKTMKVR</sequence>
<feature type="transmembrane region" description="Helical" evidence="1">
    <location>
        <begin position="165"/>
        <end position="189"/>
    </location>
</feature>
<accession>A0A7Z8E263</accession>
<feature type="transmembrane region" description="Helical" evidence="1">
    <location>
        <begin position="209"/>
        <end position="233"/>
    </location>
</feature>
<feature type="transmembrane region" description="Helical" evidence="1">
    <location>
        <begin position="96"/>
        <end position="123"/>
    </location>
</feature>
<protein>
    <submittedName>
        <fullName evidence="2">Uncharacterized protein</fullName>
    </submittedName>
</protein>
<keyword evidence="1" id="KW-1133">Transmembrane helix</keyword>
<dbReference type="AlphaFoldDB" id="A0A7Z8E263"/>
<evidence type="ECO:0000256" key="1">
    <source>
        <dbReference type="SAM" id="Phobius"/>
    </source>
</evidence>
<feature type="transmembrane region" description="Helical" evidence="1">
    <location>
        <begin position="17"/>
        <end position="37"/>
    </location>
</feature>
<gene>
    <name evidence="2" type="ORF">EQ811_12135</name>
</gene>